<keyword evidence="7" id="KW-1133">Transmembrane helix</keyword>
<dbReference type="RefSeq" id="WP_136370315.1">
    <property type="nucleotide sequence ID" value="NZ_SSOB01000015.1"/>
</dbReference>
<dbReference type="Pfam" id="PF02518">
    <property type="entry name" value="HATPase_c"/>
    <property type="match status" value="1"/>
</dbReference>
<dbReference type="PANTHER" id="PTHR34220">
    <property type="entry name" value="SENSOR HISTIDINE KINASE YPDA"/>
    <property type="match status" value="1"/>
</dbReference>
<dbReference type="Proteomes" id="UP000310636">
    <property type="component" value="Unassembled WGS sequence"/>
</dbReference>
<dbReference type="PANTHER" id="PTHR34220:SF7">
    <property type="entry name" value="SENSOR HISTIDINE KINASE YPDA"/>
    <property type="match status" value="1"/>
</dbReference>
<keyword evidence="7" id="KW-0812">Transmembrane</keyword>
<evidence type="ECO:0000256" key="1">
    <source>
        <dbReference type="ARBA" id="ARBA00004651"/>
    </source>
</evidence>
<dbReference type="SUPFAM" id="SSF158472">
    <property type="entry name" value="HAMP domain-like"/>
    <property type="match status" value="1"/>
</dbReference>
<dbReference type="CDD" id="cd06225">
    <property type="entry name" value="HAMP"/>
    <property type="match status" value="1"/>
</dbReference>
<keyword evidence="2" id="KW-1003">Cell membrane</keyword>
<evidence type="ECO:0000256" key="4">
    <source>
        <dbReference type="ARBA" id="ARBA00022679"/>
    </source>
</evidence>
<dbReference type="InterPro" id="IPR010559">
    <property type="entry name" value="Sig_transdc_His_kin_internal"/>
</dbReference>
<feature type="domain" description="HAMP" evidence="8">
    <location>
        <begin position="310"/>
        <end position="362"/>
    </location>
</feature>
<dbReference type="InterPro" id="IPR036890">
    <property type="entry name" value="HATPase_C_sf"/>
</dbReference>
<evidence type="ECO:0000256" key="3">
    <source>
        <dbReference type="ARBA" id="ARBA00022553"/>
    </source>
</evidence>
<dbReference type="Gene3D" id="3.30.565.10">
    <property type="entry name" value="Histidine kinase-like ATPase, C-terminal domain"/>
    <property type="match status" value="1"/>
</dbReference>
<dbReference type="PROSITE" id="PS50885">
    <property type="entry name" value="HAMP"/>
    <property type="match status" value="1"/>
</dbReference>
<dbReference type="InterPro" id="IPR003660">
    <property type="entry name" value="HAMP_dom"/>
</dbReference>
<evidence type="ECO:0000256" key="7">
    <source>
        <dbReference type="SAM" id="Phobius"/>
    </source>
</evidence>
<feature type="transmembrane region" description="Helical" evidence="7">
    <location>
        <begin position="7"/>
        <end position="27"/>
    </location>
</feature>
<dbReference type="Gene3D" id="6.10.340.10">
    <property type="match status" value="1"/>
</dbReference>
<reference evidence="9 10" key="1">
    <citation type="submission" date="2019-04" db="EMBL/GenBank/DDBJ databases">
        <title>Cohnella sp. nov. isolated from preserved vegetables.</title>
        <authorList>
            <person name="Lin S.-Y."/>
            <person name="Hung M.-H."/>
            <person name="Young C.-C."/>
        </authorList>
    </citation>
    <scope>NUCLEOTIDE SEQUENCE [LARGE SCALE GENOMIC DNA]</scope>
    <source>
        <strain evidence="9 10">CC-MHH1044</strain>
    </source>
</reference>
<dbReference type="AlphaFoldDB" id="A0A4S4BUE8"/>
<accession>A0A4S4BUE8</accession>
<keyword evidence="5 9" id="KW-0418">Kinase</keyword>
<dbReference type="Pfam" id="PF06580">
    <property type="entry name" value="His_kinase"/>
    <property type="match status" value="1"/>
</dbReference>
<name>A0A4S4BUE8_9BACL</name>
<dbReference type="EMBL" id="SSOB01000015">
    <property type="protein sequence ID" value="THF78727.1"/>
    <property type="molecule type" value="Genomic_DNA"/>
</dbReference>
<evidence type="ECO:0000256" key="2">
    <source>
        <dbReference type="ARBA" id="ARBA00022475"/>
    </source>
</evidence>
<feature type="transmembrane region" description="Helical" evidence="7">
    <location>
        <begin position="288"/>
        <end position="309"/>
    </location>
</feature>
<evidence type="ECO:0000256" key="6">
    <source>
        <dbReference type="ARBA" id="ARBA00023136"/>
    </source>
</evidence>
<comment type="subcellular location">
    <subcellularLocation>
        <location evidence="1">Cell membrane</location>
        <topology evidence="1">Multi-pass membrane protein</topology>
    </subcellularLocation>
</comment>
<protein>
    <submittedName>
        <fullName evidence="9">Sensor histidine kinase</fullName>
    </submittedName>
</protein>
<gene>
    <name evidence="9" type="ORF">E6C55_13440</name>
</gene>
<dbReference type="GO" id="GO:0005886">
    <property type="term" value="C:plasma membrane"/>
    <property type="evidence" value="ECO:0007669"/>
    <property type="project" value="UniProtKB-SubCell"/>
</dbReference>
<evidence type="ECO:0000313" key="9">
    <source>
        <dbReference type="EMBL" id="THF78727.1"/>
    </source>
</evidence>
<dbReference type="InterPro" id="IPR003594">
    <property type="entry name" value="HATPase_dom"/>
</dbReference>
<evidence type="ECO:0000256" key="5">
    <source>
        <dbReference type="ARBA" id="ARBA00022777"/>
    </source>
</evidence>
<evidence type="ECO:0000259" key="8">
    <source>
        <dbReference type="PROSITE" id="PS50885"/>
    </source>
</evidence>
<keyword evidence="10" id="KW-1185">Reference proteome</keyword>
<evidence type="ECO:0000313" key="10">
    <source>
        <dbReference type="Proteomes" id="UP000310636"/>
    </source>
</evidence>
<dbReference type="SUPFAM" id="SSF55874">
    <property type="entry name" value="ATPase domain of HSP90 chaperone/DNA topoisomerase II/histidine kinase"/>
    <property type="match status" value="1"/>
</dbReference>
<dbReference type="InterPro" id="IPR050640">
    <property type="entry name" value="Bact_2-comp_sensor_kinase"/>
</dbReference>
<sequence length="602" mass="68538">MPRINLFRKIAIILIAMLIPIAALYYLSNRTSTEVLRDELDRSNTSKLDFFQSQVNANIDSISYWPNLLIHDPDISELRDSPAPIGPYLDLEAITLVKRIQQKLSTQQSSINWKSSLYIYSPKLERVVTDNDAVRYDDAELKRRMKMGWQVKPSGSGIEGEYEFSLLTTSPFSAFNNPDKANLIIEVRFDSKNIVGMLDNFKSDSRRDPFFYKEGVGLIYNSSADRTLAKELVAMLERKSLMHASNQTLSLEGKKYLVNTMWSDTTQWYLIDYIPYSDVVGPIVKSNVLFYCAVASLLVMGCVLAYLLYAQVQIPMKKLVQSFQRLKQEDYSVRLVPKGNGEFSYVFMRFNSMVEQIQELFDKVYMEKIHVREAKLKQLQSQINPHFFYNCFSFISSMAKLENYKAIVAMSQNLSSYYRYTTRQERDFVKLSEELDFVTSYLEIQRLRMSRLTFEVELPSWLRHLEIPPLLVQPLVENAVKHGVEEKAGEAAIRLTVAEEGGFVRIRVTDNGKGMTEPALRSLREKLQRPMDESMGCGLWNVNQRLLLRYGEEAGMTIASSEPGGLEVALFWPAKPQVGMGGTAGMAGRSGALGAAEMEGTA</sequence>
<keyword evidence="6 7" id="KW-0472">Membrane</keyword>
<dbReference type="GO" id="GO:0000155">
    <property type="term" value="F:phosphorelay sensor kinase activity"/>
    <property type="evidence" value="ECO:0007669"/>
    <property type="project" value="InterPro"/>
</dbReference>
<proteinExistence type="predicted"/>
<keyword evidence="3" id="KW-0597">Phosphoprotein</keyword>
<dbReference type="OrthoDB" id="2521939at2"/>
<comment type="caution">
    <text evidence="9">The sequence shown here is derived from an EMBL/GenBank/DDBJ whole genome shotgun (WGS) entry which is preliminary data.</text>
</comment>
<keyword evidence="4" id="KW-0808">Transferase</keyword>
<organism evidence="9 10">
    <name type="scientific">Cohnella fermenti</name>
    <dbReference type="NCBI Taxonomy" id="2565925"/>
    <lineage>
        <taxon>Bacteria</taxon>
        <taxon>Bacillati</taxon>
        <taxon>Bacillota</taxon>
        <taxon>Bacilli</taxon>
        <taxon>Bacillales</taxon>
        <taxon>Paenibacillaceae</taxon>
        <taxon>Cohnella</taxon>
    </lineage>
</organism>